<comment type="caution">
    <text evidence="4">The sequence shown here is derived from an EMBL/GenBank/DDBJ whole genome shotgun (WGS) entry which is preliminary data.</text>
</comment>
<dbReference type="GO" id="GO:0008714">
    <property type="term" value="F:AMP nucleosidase activity"/>
    <property type="evidence" value="ECO:0007669"/>
    <property type="project" value="UniProtKB-EC"/>
</dbReference>
<dbReference type="GO" id="GO:0005829">
    <property type="term" value="C:cytosol"/>
    <property type="evidence" value="ECO:0007669"/>
    <property type="project" value="TreeGrafter"/>
</dbReference>
<dbReference type="GO" id="GO:0009691">
    <property type="term" value="P:cytokinin biosynthetic process"/>
    <property type="evidence" value="ECO:0007669"/>
    <property type="project" value="UniProtKB-UniRule"/>
</dbReference>
<dbReference type="NCBIfam" id="TIGR00730">
    <property type="entry name" value="Rossman fold protein, TIGR00730 family"/>
    <property type="match status" value="1"/>
</dbReference>
<sequence>MTSICVYCGSRTGHGDDYTDAARRLGKAMAARGFDLVYGGASIGMMGVIADEMLAAGAAVTGVIPESLQQKEVAHEGLTELLVTADMHERKRLMAERADAFIAMPGGLGTLEELFEILTWGQLRFHAKPIGLLNTRGYYDDLIRFLDGTVSEGFVHPRHRAMLTVSQVPEDLLDALSLH</sequence>
<protein>
    <recommendedName>
        <fullName evidence="3">Cytokinin riboside 5'-monophosphate phosphoribohydrolase</fullName>
        <ecNumber evidence="3">3.2.2.n1</ecNumber>
    </recommendedName>
</protein>
<evidence type="ECO:0000313" key="4">
    <source>
        <dbReference type="EMBL" id="MYL26114.1"/>
    </source>
</evidence>
<accession>A0A9X5B533</accession>
<comment type="similarity">
    <text evidence="2 3">Belongs to the LOG family.</text>
</comment>
<dbReference type="InterPro" id="IPR031100">
    <property type="entry name" value="LOG_fam"/>
</dbReference>
<dbReference type="InterPro" id="IPR005269">
    <property type="entry name" value="LOG"/>
</dbReference>
<dbReference type="PANTHER" id="PTHR31223:SF70">
    <property type="entry name" value="LOG FAMILY PROTEIN YJL055W"/>
    <property type="match status" value="1"/>
</dbReference>
<evidence type="ECO:0000256" key="1">
    <source>
        <dbReference type="ARBA" id="ARBA00000274"/>
    </source>
</evidence>
<dbReference type="EC" id="3.2.2.n1" evidence="3"/>
<name>A0A9X5B533_9GAMM</name>
<dbReference type="OrthoDB" id="9801098at2"/>
<keyword evidence="5" id="KW-1185">Reference proteome</keyword>
<dbReference type="Pfam" id="PF03641">
    <property type="entry name" value="Lysine_decarbox"/>
    <property type="match status" value="1"/>
</dbReference>
<keyword evidence="3" id="KW-0203">Cytokinin biosynthesis</keyword>
<dbReference type="AlphaFoldDB" id="A0A9X5B533"/>
<dbReference type="Proteomes" id="UP000460751">
    <property type="component" value="Unassembled WGS sequence"/>
</dbReference>
<gene>
    <name evidence="4" type="ORF">GLW01_04830</name>
</gene>
<evidence type="ECO:0000256" key="2">
    <source>
        <dbReference type="ARBA" id="ARBA00006763"/>
    </source>
</evidence>
<proteinExistence type="inferred from homology"/>
<organism evidence="4 5">
    <name type="scientific">Vreelandella halophila</name>
    <dbReference type="NCBI Taxonomy" id="86177"/>
    <lineage>
        <taxon>Bacteria</taxon>
        <taxon>Pseudomonadati</taxon>
        <taxon>Pseudomonadota</taxon>
        <taxon>Gammaproteobacteria</taxon>
        <taxon>Oceanospirillales</taxon>
        <taxon>Halomonadaceae</taxon>
        <taxon>Vreelandella</taxon>
    </lineage>
</organism>
<dbReference type="RefSeq" id="WP_160898315.1">
    <property type="nucleotide sequence ID" value="NZ_WMEX01000002.1"/>
</dbReference>
<dbReference type="EMBL" id="WMEX01000002">
    <property type="protein sequence ID" value="MYL26114.1"/>
    <property type="molecule type" value="Genomic_DNA"/>
</dbReference>
<dbReference type="PANTHER" id="PTHR31223">
    <property type="entry name" value="LOG FAMILY PROTEIN YJL055W"/>
    <property type="match status" value="1"/>
</dbReference>
<evidence type="ECO:0000313" key="5">
    <source>
        <dbReference type="Proteomes" id="UP000460751"/>
    </source>
</evidence>
<comment type="catalytic activity">
    <reaction evidence="1">
        <text>AMP + H2O = D-ribose 5-phosphate + adenine</text>
        <dbReference type="Rhea" id="RHEA:20129"/>
        <dbReference type="ChEBI" id="CHEBI:15377"/>
        <dbReference type="ChEBI" id="CHEBI:16708"/>
        <dbReference type="ChEBI" id="CHEBI:78346"/>
        <dbReference type="ChEBI" id="CHEBI:456215"/>
        <dbReference type="EC" id="3.2.2.4"/>
    </reaction>
</comment>
<evidence type="ECO:0000256" key="3">
    <source>
        <dbReference type="RuleBase" id="RU363015"/>
    </source>
</evidence>
<reference evidence="4 5" key="1">
    <citation type="submission" date="2019-11" db="EMBL/GenBank/DDBJ databases">
        <title>Genome sequences of 17 halophilic strains isolated from different environments.</title>
        <authorList>
            <person name="Furrow R.E."/>
        </authorList>
    </citation>
    <scope>NUCLEOTIDE SEQUENCE [LARGE SCALE GENOMIC DNA]</scope>
    <source>
        <strain evidence="4 5">22507_15_FS</strain>
    </source>
</reference>
<keyword evidence="3" id="KW-0378">Hydrolase</keyword>
<dbReference type="Gene3D" id="3.40.50.450">
    <property type="match status" value="1"/>
</dbReference>
<dbReference type="SUPFAM" id="SSF102405">
    <property type="entry name" value="MCP/YpsA-like"/>
    <property type="match status" value="1"/>
</dbReference>